<reference evidence="1 2" key="1">
    <citation type="submission" date="2019-07" db="EMBL/GenBank/DDBJ databases">
        <title>WGS assembly of Gossypium tomentosum.</title>
        <authorList>
            <person name="Chen Z.J."/>
            <person name="Sreedasyam A."/>
            <person name="Ando A."/>
            <person name="Song Q."/>
            <person name="De L."/>
            <person name="Hulse-Kemp A."/>
            <person name="Ding M."/>
            <person name="Ye W."/>
            <person name="Kirkbride R."/>
            <person name="Jenkins J."/>
            <person name="Plott C."/>
            <person name="Lovell J."/>
            <person name="Lin Y.-M."/>
            <person name="Vaughn R."/>
            <person name="Liu B."/>
            <person name="Li W."/>
            <person name="Simpson S."/>
            <person name="Scheffler B."/>
            <person name="Saski C."/>
            <person name="Grover C."/>
            <person name="Hu G."/>
            <person name="Conover J."/>
            <person name="Carlson J."/>
            <person name="Shu S."/>
            <person name="Boston L."/>
            <person name="Williams M."/>
            <person name="Peterson D."/>
            <person name="Mcgee K."/>
            <person name="Jones D."/>
            <person name="Wendel J."/>
            <person name="Stelly D."/>
            <person name="Grimwood J."/>
            <person name="Schmutz J."/>
        </authorList>
    </citation>
    <scope>NUCLEOTIDE SEQUENCE [LARGE SCALE GENOMIC DNA]</scope>
    <source>
        <strain evidence="1">7179.01</strain>
    </source>
</reference>
<dbReference type="AlphaFoldDB" id="A0A5D2RX09"/>
<organism evidence="1 2">
    <name type="scientific">Gossypium tomentosum</name>
    <name type="common">Hawaiian cotton</name>
    <name type="synonym">Gossypium sandvicense</name>
    <dbReference type="NCBI Taxonomy" id="34277"/>
    <lineage>
        <taxon>Eukaryota</taxon>
        <taxon>Viridiplantae</taxon>
        <taxon>Streptophyta</taxon>
        <taxon>Embryophyta</taxon>
        <taxon>Tracheophyta</taxon>
        <taxon>Spermatophyta</taxon>
        <taxon>Magnoliopsida</taxon>
        <taxon>eudicotyledons</taxon>
        <taxon>Gunneridae</taxon>
        <taxon>Pentapetalae</taxon>
        <taxon>rosids</taxon>
        <taxon>malvids</taxon>
        <taxon>Malvales</taxon>
        <taxon>Malvaceae</taxon>
        <taxon>Malvoideae</taxon>
        <taxon>Gossypium</taxon>
    </lineage>
</organism>
<gene>
    <name evidence="1" type="ORF">ES332_A01G241500v1</name>
</gene>
<name>A0A5D2RX09_GOSTO</name>
<sequence>MPWQSVASFSTWSICFLLQLHLFIPFESFKHGIRAGVLSIIRRS</sequence>
<dbReference type="Proteomes" id="UP000322667">
    <property type="component" value="Chromosome A01"/>
</dbReference>
<protein>
    <submittedName>
        <fullName evidence="1">Uncharacterized protein</fullName>
    </submittedName>
</protein>
<evidence type="ECO:0000313" key="2">
    <source>
        <dbReference type="Proteomes" id="UP000322667"/>
    </source>
</evidence>
<accession>A0A5D2RX09</accession>
<evidence type="ECO:0000313" key="1">
    <source>
        <dbReference type="EMBL" id="TYI44500.1"/>
    </source>
</evidence>
<proteinExistence type="predicted"/>
<dbReference type="EMBL" id="CM017610">
    <property type="protein sequence ID" value="TYI44500.1"/>
    <property type="molecule type" value="Genomic_DNA"/>
</dbReference>
<keyword evidence="2" id="KW-1185">Reference proteome</keyword>